<dbReference type="GO" id="GO:0035091">
    <property type="term" value="F:phosphatidylinositol binding"/>
    <property type="evidence" value="ECO:0007669"/>
    <property type="project" value="InterPro"/>
</dbReference>
<dbReference type="AlphaFoldDB" id="A0AAV2YUS9"/>
<proteinExistence type="predicted"/>
<protein>
    <recommendedName>
        <fullName evidence="2">PX domain-containing protein</fullName>
    </recommendedName>
</protein>
<gene>
    <name evidence="3" type="ORF">N0F65_010439</name>
</gene>
<organism evidence="3 4">
    <name type="scientific">Lagenidium giganteum</name>
    <dbReference type="NCBI Taxonomy" id="4803"/>
    <lineage>
        <taxon>Eukaryota</taxon>
        <taxon>Sar</taxon>
        <taxon>Stramenopiles</taxon>
        <taxon>Oomycota</taxon>
        <taxon>Peronosporomycetes</taxon>
        <taxon>Pythiales</taxon>
        <taxon>Pythiaceae</taxon>
    </lineage>
</organism>
<dbReference type="Gene3D" id="3.30.1520.10">
    <property type="entry name" value="Phox-like domain"/>
    <property type="match status" value="1"/>
</dbReference>
<dbReference type="SUPFAM" id="SSF64268">
    <property type="entry name" value="PX domain"/>
    <property type="match status" value="1"/>
</dbReference>
<keyword evidence="4" id="KW-1185">Reference proteome</keyword>
<sequence length="210" mass="22795">MPYESFKRSHHLSIRGLVQDQQTGGWRYVLQVTTIMRDRSASAGALASTAKATAVSGPGESSDPARLGRASSVGTACTSHAYIIRRSWTEFKQLHQAVRGLMSARSLPPLPTDSLFAFFMGETQASLHKKRVALEAVLHAIEAHSLASDASAYLEFLANTDTYQGTADAPPSPIASYPGSGRGYRVRSTDASDASIDYERAVEFQRYSLH</sequence>
<dbReference type="InterPro" id="IPR001683">
    <property type="entry name" value="PX_dom"/>
</dbReference>
<feature type="domain" description="PX" evidence="2">
    <location>
        <begin position="1"/>
        <end position="164"/>
    </location>
</feature>
<comment type="caution">
    <text evidence="3">The sequence shown here is derived from an EMBL/GenBank/DDBJ whole genome shotgun (WGS) entry which is preliminary data.</text>
</comment>
<dbReference type="Proteomes" id="UP001146120">
    <property type="component" value="Unassembled WGS sequence"/>
</dbReference>
<evidence type="ECO:0000313" key="3">
    <source>
        <dbReference type="EMBL" id="DAZ97116.1"/>
    </source>
</evidence>
<reference evidence="3" key="2">
    <citation type="journal article" date="2023" name="Microbiol Resour">
        <title>Decontamination and Annotation of the Draft Genome Sequence of the Oomycete Lagenidium giganteum ARSEF 373.</title>
        <authorList>
            <person name="Morgan W.R."/>
            <person name="Tartar A."/>
        </authorList>
    </citation>
    <scope>NUCLEOTIDE SEQUENCE</scope>
    <source>
        <strain evidence="3">ARSEF 373</strain>
    </source>
</reference>
<reference evidence="3" key="1">
    <citation type="submission" date="2022-11" db="EMBL/GenBank/DDBJ databases">
        <authorList>
            <person name="Morgan W.R."/>
            <person name="Tartar A."/>
        </authorList>
    </citation>
    <scope>NUCLEOTIDE SEQUENCE</scope>
    <source>
        <strain evidence="3">ARSEF 373</strain>
    </source>
</reference>
<dbReference type="PROSITE" id="PS50195">
    <property type="entry name" value="PX"/>
    <property type="match status" value="1"/>
</dbReference>
<accession>A0AAV2YUS9</accession>
<dbReference type="InterPro" id="IPR036871">
    <property type="entry name" value="PX_dom_sf"/>
</dbReference>
<evidence type="ECO:0000313" key="4">
    <source>
        <dbReference type="Proteomes" id="UP001146120"/>
    </source>
</evidence>
<evidence type="ECO:0000256" key="1">
    <source>
        <dbReference type="SAM" id="MobiDB-lite"/>
    </source>
</evidence>
<name>A0AAV2YUS9_9STRA</name>
<evidence type="ECO:0000259" key="2">
    <source>
        <dbReference type="PROSITE" id="PS50195"/>
    </source>
</evidence>
<dbReference type="EMBL" id="DAKRPA010000146">
    <property type="protein sequence ID" value="DAZ97116.1"/>
    <property type="molecule type" value="Genomic_DNA"/>
</dbReference>
<feature type="region of interest" description="Disordered" evidence="1">
    <location>
        <begin position="167"/>
        <end position="188"/>
    </location>
</feature>
<dbReference type="CDD" id="cd06093">
    <property type="entry name" value="PX_domain"/>
    <property type="match status" value="1"/>
</dbReference>
<dbReference type="Pfam" id="PF00787">
    <property type="entry name" value="PX"/>
    <property type="match status" value="1"/>
</dbReference>